<evidence type="ECO:0000256" key="1">
    <source>
        <dbReference type="SAM" id="Coils"/>
    </source>
</evidence>
<name>A0ABR3QUY0_9PLEO</name>
<feature type="coiled-coil region" evidence="1">
    <location>
        <begin position="93"/>
        <end position="148"/>
    </location>
</feature>
<evidence type="ECO:0000313" key="3">
    <source>
        <dbReference type="EMBL" id="KAL1595969.1"/>
    </source>
</evidence>
<feature type="compositionally biased region" description="Polar residues" evidence="2">
    <location>
        <begin position="27"/>
        <end position="43"/>
    </location>
</feature>
<sequence length="249" mass="28572">MRKYYIAKLGQIAQIRPEHRYIPVGEFQSSTNDATDPNTSTRSPTRDEQKHGRTPASPYGRNGEEKLFYQRTRTADEAFTGMLAASKVFHNALNGLLAARDDQNKSIKKLEEDNAWFDHQLERSELEQTKLEKKVDELSKALDKEKMAHEDSKLSFKCLWKWASRLEGQHELEVQKVEAAGRRVVGGLTDENTDLKVEIVDLEKRCTMLYEMLVQELQQGHKNKPAKLREKLKNLHSAFGDQDCAKEVA</sequence>
<proteinExistence type="predicted"/>
<accession>A0ABR3QUY0</accession>
<dbReference type="EMBL" id="JAKJXO020000015">
    <property type="protein sequence ID" value="KAL1595969.1"/>
    <property type="molecule type" value="Genomic_DNA"/>
</dbReference>
<organism evidence="3 4">
    <name type="scientific">Paraconiothyrium brasiliense</name>
    <dbReference type="NCBI Taxonomy" id="300254"/>
    <lineage>
        <taxon>Eukaryota</taxon>
        <taxon>Fungi</taxon>
        <taxon>Dikarya</taxon>
        <taxon>Ascomycota</taxon>
        <taxon>Pezizomycotina</taxon>
        <taxon>Dothideomycetes</taxon>
        <taxon>Pleosporomycetidae</taxon>
        <taxon>Pleosporales</taxon>
        <taxon>Massarineae</taxon>
        <taxon>Didymosphaeriaceae</taxon>
        <taxon>Paraconiothyrium</taxon>
    </lineage>
</organism>
<evidence type="ECO:0000313" key="4">
    <source>
        <dbReference type="Proteomes" id="UP001521785"/>
    </source>
</evidence>
<protein>
    <submittedName>
        <fullName evidence="3">Uncharacterized protein</fullName>
    </submittedName>
</protein>
<evidence type="ECO:0000256" key="2">
    <source>
        <dbReference type="SAM" id="MobiDB-lite"/>
    </source>
</evidence>
<comment type="caution">
    <text evidence="3">The sequence shown here is derived from an EMBL/GenBank/DDBJ whole genome shotgun (WGS) entry which is preliminary data.</text>
</comment>
<keyword evidence="1" id="KW-0175">Coiled coil</keyword>
<dbReference type="Proteomes" id="UP001521785">
    <property type="component" value="Unassembled WGS sequence"/>
</dbReference>
<keyword evidence="4" id="KW-1185">Reference proteome</keyword>
<gene>
    <name evidence="3" type="ORF">SLS60_009659</name>
</gene>
<reference evidence="3 4" key="1">
    <citation type="submission" date="2024-02" db="EMBL/GenBank/DDBJ databases">
        <title>De novo assembly and annotation of 12 fungi associated with fruit tree decline syndrome in Ontario, Canada.</title>
        <authorList>
            <person name="Sulman M."/>
            <person name="Ellouze W."/>
            <person name="Ilyukhin E."/>
        </authorList>
    </citation>
    <scope>NUCLEOTIDE SEQUENCE [LARGE SCALE GENOMIC DNA]</scope>
    <source>
        <strain evidence="3 4">M42-189</strain>
    </source>
</reference>
<feature type="region of interest" description="Disordered" evidence="2">
    <location>
        <begin position="26"/>
        <end position="65"/>
    </location>
</feature>